<dbReference type="Proteomes" id="UP001234297">
    <property type="component" value="Chromosome 3"/>
</dbReference>
<accession>A0ACC2LQ49</accession>
<comment type="caution">
    <text evidence="1">The sequence shown here is derived from an EMBL/GenBank/DDBJ whole genome shotgun (WGS) entry which is preliminary data.</text>
</comment>
<dbReference type="EMBL" id="CM056811">
    <property type="protein sequence ID" value="KAJ8635485.1"/>
    <property type="molecule type" value="Genomic_DNA"/>
</dbReference>
<sequence length="820" mass="94402">MLPSRMQLLRWYRYRSTELKCRDGGAFLNDKFGAEERDGVAHRFVSTLSVRCTTVDTKEFEAGQGTAGVKKANKEILEHDRKRQIQLKLVLLEETLIDQGYTDDEIASKLADAQKALEAEESTTGSGTKIEKRVSDTHTHQIAARKERQLETLRAALGIARDETLEQEPKDQKQDDTIDSGTEHSDDEQLGENQKTVAIPAEQGKNEHQGADQGREKSSREERMERVLKTEKEDMKEKPEKEDTKEVNRHEKRNNGRKDENDGLKPKNSRKERYDDDDDSDTDSGNYHRKMAKEKYGKDTKRHDSEDSDISGSKKSKMHFVKYKSKKHESDSSDADSDGLELKERGKYAKTSHKHDSGSEKETLSKGQVEKHRNKRRRHDSEDESDSDIGMENRRKQVVKHGKQSRRHDSDNSDTDGGMNERSGRKYSANNELSPDRRKSAKAQMEMSRGEKRQHDTQENDSSAGRMNTKKNMPKRQKTRRERELSTDDSVSSTDASVYSSDSDSSSSSDSDSGSSSDYSNEKSAGKIVGNEKRKSDKVDNENYRGAKNQHGLTTGRDDRGKERGDVRYDDGNKGDQKRSHADSRRDFRDEVFGNQETKGKGKLEDGDRRDLLGSRSRNSDVGERERKHRENRNVIYPSSRDYRNNDDRRNNEFLSFKKSGEKLSTQSRYDDDMGGRSRGTEMEKDFKRSRYDDDIGSRGRGTEMEKDSKRSRYDGDIGGRSRGTEMEKDSKRSRYDDDIGGRRRGTEMEKDSKRSRYDDDIGGRSRGTEMEKDSRRSRYDDSYSRQSRSESHRIFRHVIYRGMRTGARVMQHWKLFLCC</sequence>
<keyword evidence="2" id="KW-1185">Reference proteome</keyword>
<gene>
    <name evidence="1" type="ORF">MRB53_009752</name>
</gene>
<proteinExistence type="predicted"/>
<organism evidence="1 2">
    <name type="scientific">Persea americana</name>
    <name type="common">Avocado</name>
    <dbReference type="NCBI Taxonomy" id="3435"/>
    <lineage>
        <taxon>Eukaryota</taxon>
        <taxon>Viridiplantae</taxon>
        <taxon>Streptophyta</taxon>
        <taxon>Embryophyta</taxon>
        <taxon>Tracheophyta</taxon>
        <taxon>Spermatophyta</taxon>
        <taxon>Magnoliopsida</taxon>
        <taxon>Magnoliidae</taxon>
        <taxon>Laurales</taxon>
        <taxon>Lauraceae</taxon>
        <taxon>Persea</taxon>
    </lineage>
</organism>
<reference evidence="1 2" key="1">
    <citation type="journal article" date="2022" name="Hortic Res">
        <title>A haplotype resolved chromosomal level avocado genome allows analysis of novel avocado genes.</title>
        <authorList>
            <person name="Nath O."/>
            <person name="Fletcher S.J."/>
            <person name="Hayward A."/>
            <person name="Shaw L.M."/>
            <person name="Masouleh A.K."/>
            <person name="Furtado A."/>
            <person name="Henry R.J."/>
            <person name="Mitter N."/>
        </authorList>
    </citation>
    <scope>NUCLEOTIDE SEQUENCE [LARGE SCALE GENOMIC DNA]</scope>
    <source>
        <strain evidence="2">cv. Hass</strain>
    </source>
</reference>
<protein>
    <submittedName>
        <fullName evidence="1">Uncharacterized protein</fullName>
    </submittedName>
</protein>
<evidence type="ECO:0000313" key="2">
    <source>
        <dbReference type="Proteomes" id="UP001234297"/>
    </source>
</evidence>
<name>A0ACC2LQ49_PERAE</name>
<evidence type="ECO:0000313" key="1">
    <source>
        <dbReference type="EMBL" id="KAJ8635485.1"/>
    </source>
</evidence>